<organism evidence="3 4">
    <name type="scientific">Orbilia brochopaga</name>
    <dbReference type="NCBI Taxonomy" id="3140254"/>
    <lineage>
        <taxon>Eukaryota</taxon>
        <taxon>Fungi</taxon>
        <taxon>Dikarya</taxon>
        <taxon>Ascomycota</taxon>
        <taxon>Pezizomycotina</taxon>
        <taxon>Orbiliomycetes</taxon>
        <taxon>Orbiliales</taxon>
        <taxon>Orbiliaceae</taxon>
        <taxon>Orbilia</taxon>
    </lineage>
</organism>
<keyword evidence="2" id="KW-1133">Transmembrane helix</keyword>
<proteinExistence type="predicted"/>
<feature type="region of interest" description="Disordered" evidence="1">
    <location>
        <begin position="79"/>
        <end position="102"/>
    </location>
</feature>
<dbReference type="EMBL" id="JAVHNQ010000006">
    <property type="protein sequence ID" value="KAK6344062.1"/>
    <property type="molecule type" value="Genomic_DNA"/>
</dbReference>
<feature type="transmembrane region" description="Helical" evidence="2">
    <location>
        <begin position="651"/>
        <end position="676"/>
    </location>
</feature>
<keyword evidence="2" id="KW-0472">Membrane</keyword>
<comment type="caution">
    <text evidence="3">The sequence shown here is derived from an EMBL/GenBank/DDBJ whole genome shotgun (WGS) entry which is preliminary data.</text>
</comment>
<accession>A0AAV9UPC3</accession>
<evidence type="ECO:0000313" key="4">
    <source>
        <dbReference type="Proteomes" id="UP001375240"/>
    </source>
</evidence>
<keyword evidence="2" id="KW-0812">Transmembrane</keyword>
<evidence type="ECO:0000256" key="2">
    <source>
        <dbReference type="SAM" id="Phobius"/>
    </source>
</evidence>
<reference evidence="3 4" key="1">
    <citation type="submission" date="2019-10" db="EMBL/GenBank/DDBJ databases">
        <authorList>
            <person name="Palmer J.M."/>
        </authorList>
    </citation>
    <scope>NUCLEOTIDE SEQUENCE [LARGE SCALE GENOMIC DNA]</scope>
    <source>
        <strain evidence="3 4">TWF696</strain>
    </source>
</reference>
<protein>
    <submittedName>
        <fullName evidence="3">Uncharacterized protein</fullName>
    </submittedName>
</protein>
<gene>
    <name evidence="3" type="ORF">TWF696_007708</name>
</gene>
<evidence type="ECO:0000313" key="3">
    <source>
        <dbReference type="EMBL" id="KAK6344062.1"/>
    </source>
</evidence>
<feature type="transmembrane region" description="Helical" evidence="2">
    <location>
        <begin position="616"/>
        <end position="639"/>
    </location>
</feature>
<keyword evidence="4" id="KW-1185">Reference proteome</keyword>
<evidence type="ECO:0000256" key="1">
    <source>
        <dbReference type="SAM" id="MobiDB-lite"/>
    </source>
</evidence>
<dbReference type="AlphaFoldDB" id="A0AAV9UPC3"/>
<feature type="region of interest" description="Disordered" evidence="1">
    <location>
        <begin position="38"/>
        <end position="64"/>
    </location>
</feature>
<dbReference type="Proteomes" id="UP001375240">
    <property type="component" value="Unassembled WGS sequence"/>
</dbReference>
<name>A0AAV9UPC3_9PEZI</name>
<sequence length="840" mass="93690">MAKSIESDAAPAMLSRRTTLPAAIGRVESFFHRQLRRTRRQIPVHPEIPTKEKEEGAPAPRGKPIECIADDVFRTALPQPRKVWRDRKGSQQTPKPSNLPEFDSFTAYLPLDKPESQECARDPWRKEAERLVQCCKNKHEPLRFNDRVFFQKGNRDGYYNLSNLSQTILTAISLCLIDNECINVKHCSRLSNRGKLSKLIKQVQAATQGTDDGEETTAEYLQEADSEERIAAMVELINYISAMLARLITQTATGDFWKNNLLGALTKFTAKLKILLFDIQANSMIAVKAGQLALENFGQSATAKVSIGSFIDEEECEEFLRMLDADAKAGLTSAEEAEVGAYCVDQNKFRAGINTALHYILISLRCLDRSGLPATAYEICCVAYETGSEGFKALLFQDRDLEYSASSDRDVLNTAHSAFCILNQTVCNIKDSRDSLDAPESHELTTTVEWAYADSSNDSYASSSSNGTDLCDLSKLSTVEVALHSMEDIITVMVPLVMTSPVFVSNFTDFRTIMALLDPSGEVCSFQESQFSAFFRMYTDQFEKIRPQRDTMHLLQAVRGGFFSRCSLTSGSSFKNTISTLPVDQKSKIVSQLNERIEEMNSWIIDENSVTVHCGLFVGSVITGASLLAAGGLAIGFSVGERIHGVDPSNLATYLWVLATFMILVCKSVLVENWAWNDFLHRRVRCRSVSEVQAVTGINEQLIIAKLLHDDCGGGGVLTTRGPYNTIFQSRSDDGFSIDRPLNTRTMLLSGLTLLKVVTPRGHALVCLDARRGTKLRVVEQEGYDKKRKYLVCEDIKGIQQRAKEGHNTRQTVRLQLTKTSDLKWKRVQGIYNVMDALFV</sequence>